<protein>
    <submittedName>
        <fullName evidence="1">Uncharacterized protein</fullName>
    </submittedName>
</protein>
<organism evidence="1 2">
    <name type="scientific">Rubritalea halochordaticola</name>
    <dbReference type="NCBI Taxonomy" id="714537"/>
    <lineage>
        <taxon>Bacteria</taxon>
        <taxon>Pseudomonadati</taxon>
        <taxon>Verrucomicrobiota</taxon>
        <taxon>Verrucomicrobiia</taxon>
        <taxon>Verrucomicrobiales</taxon>
        <taxon>Rubritaleaceae</taxon>
        <taxon>Rubritalea</taxon>
    </lineage>
</organism>
<comment type="caution">
    <text evidence="1">The sequence shown here is derived from an EMBL/GenBank/DDBJ whole genome shotgun (WGS) entry which is preliminary data.</text>
</comment>
<dbReference type="RefSeq" id="WP_346189728.1">
    <property type="nucleotide sequence ID" value="NZ_BAABRL010000012.1"/>
</dbReference>
<reference evidence="1 2" key="1">
    <citation type="submission" date="2024-02" db="EMBL/GenBank/DDBJ databases">
        <title>Rubritalea halochordaticola NBRC 107102.</title>
        <authorList>
            <person name="Ichikawa N."/>
            <person name="Katano-Makiyama Y."/>
            <person name="Hidaka K."/>
        </authorList>
    </citation>
    <scope>NUCLEOTIDE SEQUENCE [LARGE SCALE GENOMIC DNA]</scope>
    <source>
        <strain evidence="1 2">NBRC 107102</strain>
    </source>
</reference>
<evidence type="ECO:0000313" key="2">
    <source>
        <dbReference type="Proteomes" id="UP001424741"/>
    </source>
</evidence>
<keyword evidence="2" id="KW-1185">Reference proteome</keyword>
<evidence type="ECO:0000313" key="1">
    <source>
        <dbReference type="EMBL" id="GAA5497187.1"/>
    </source>
</evidence>
<accession>A0ABP9V3F0</accession>
<name>A0ABP9V3F0_9BACT</name>
<sequence length="295" mass="33125">MMKLGIISSVMGAAGVLMILHSQDAARGEAKSRAFNPLELKGSPYGEVIGMALQDPVHLIWHGGRGHDDAAAQTKLENNEGDICEVCGIVHDDTVEDIDESYLEGLPQRIQWKGELLLMSKYTRFNHSPVPRRGLVKQYEQNEVRKLLQLAYEMDPTNYGNYNALNFYYFQEAGEGETVSDKVESLALETIRACEEGKRVDPMDALTSASAAENILVWKFDDPDTADLGSLTEAYHRFKAEVDNCASVIAESAESGRLGLYSEARITEMQDRFNLFSYNLREYGKKIQDRPKIFR</sequence>
<gene>
    <name evidence="1" type="ORF">Rhal01_03377</name>
</gene>
<dbReference type="Proteomes" id="UP001424741">
    <property type="component" value="Unassembled WGS sequence"/>
</dbReference>
<proteinExistence type="predicted"/>
<dbReference type="EMBL" id="BAABRL010000012">
    <property type="protein sequence ID" value="GAA5497187.1"/>
    <property type="molecule type" value="Genomic_DNA"/>
</dbReference>